<dbReference type="GO" id="GO:0036064">
    <property type="term" value="C:ciliary basal body"/>
    <property type="evidence" value="ECO:0007669"/>
    <property type="project" value="TreeGrafter"/>
</dbReference>
<evidence type="ECO:0000256" key="6">
    <source>
        <dbReference type="ARBA" id="ARBA00023069"/>
    </source>
</evidence>
<evidence type="ECO:0000256" key="5">
    <source>
        <dbReference type="ARBA" id="ARBA00022803"/>
    </source>
</evidence>
<evidence type="ECO:0000256" key="1">
    <source>
        <dbReference type="ARBA" id="ARBA00004138"/>
    </source>
</evidence>
<dbReference type="FunFam" id="1.25.40.470:FF:000008">
    <property type="entry name" value="Intraflagellar transport protein 172 homolog"/>
    <property type="match status" value="1"/>
</dbReference>
<evidence type="ECO:0000256" key="4">
    <source>
        <dbReference type="ARBA" id="ARBA00022737"/>
    </source>
</evidence>
<proteinExistence type="inferred from homology"/>
<keyword evidence="3" id="KW-0853">WD repeat</keyword>
<keyword evidence="2" id="KW-0217">Developmental protein</keyword>
<dbReference type="Proteomes" id="UP000694569">
    <property type="component" value="Unplaced"/>
</dbReference>
<evidence type="ECO:0000256" key="7">
    <source>
        <dbReference type="ARBA" id="ARBA00023273"/>
    </source>
</evidence>
<keyword evidence="4" id="KW-0677">Repeat</keyword>
<evidence type="ECO:0000256" key="2">
    <source>
        <dbReference type="ARBA" id="ARBA00022473"/>
    </source>
</evidence>
<evidence type="ECO:0000313" key="10">
    <source>
        <dbReference type="Ensembl" id="ENSLLEP00000020025.1"/>
    </source>
</evidence>
<evidence type="ECO:0000256" key="8">
    <source>
        <dbReference type="ARBA" id="ARBA00038130"/>
    </source>
</evidence>
<keyword evidence="6" id="KW-0969">Cilium</keyword>
<comment type="similarity">
    <text evidence="8">Belongs to the IFT172 family.</text>
</comment>
<keyword evidence="7" id="KW-0966">Cell projection</keyword>
<dbReference type="InterPro" id="IPR056157">
    <property type="entry name" value="TPR_IFT80_172_dom"/>
</dbReference>
<keyword evidence="11" id="KW-1185">Reference proteome</keyword>
<dbReference type="PANTHER" id="PTHR15722:SF2">
    <property type="entry name" value="INTRAFLAGELLAR TRANSPORT PROTEIN 172 HOMOLOG"/>
    <property type="match status" value="1"/>
</dbReference>
<dbReference type="Gene3D" id="1.25.40.470">
    <property type="match status" value="1"/>
</dbReference>
<reference evidence="10" key="2">
    <citation type="submission" date="2025-09" db="UniProtKB">
        <authorList>
            <consortium name="Ensembl"/>
        </authorList>
    </citation>
    <scope>IDENTIFICATION</scope>
</reference>
<dbReference type="Ensembl" id="ENSLLET00000020813.1">
    <property type="protein sequence ID" value="ENSLLEP00000020025.1"/>
    <property type="gene ID" value="ENSLLEG00000012701.1"/>
</dbReference>
<comment type="subcellular location">
    <subcellularLocation>
        <location evidence="1">Cell projection</location>
        <location evidence="1">Cilium</location>
    </subcellularLocation>
</comment>
<keyword evidence="5" id="KW-0802">TPR repeat</keyword>
<evidence type="ECO:0000256" key="3">
    <source>
        <dbReference type="ARBA" id="ARBA00022574"/>
    </source>
</evidence>
<sequence>MPILNYCSYVQWVQGSDVVIAQDRSNLCVWYNIDSPERVNTNPIKGDIVNVERSEGKTNVLVMDGINMVTYMLDEELIEFGTAIDDGDYYRAAAFLENLEMSSETESMWRSLSKLCLESEHINVAERCFSALGDVAKAKFLHETYEMAEAMAGEHGGDGMAFYKVRARLAMLSKDYKLAEMIFLEQSAVMEAMEMYQELHMWENSISLAKAMGHPELENMRHRYLQYLTDSKQEERAGEVREQEGDYITAVNLYLRAGLSAKAARLCMSSEQLLSDPDLITRVTTALIKGDFYERAGNLLEKANNSRRALECYCKGNAFKSAVDLARIAFPAEVVKLEESWGDFLVQQKQHDAAINHYIEAGCSVKAIEAALAARQWKKAIHIMELQEPNSVSSFYLRVAQHYASTQEYEVRATNGGSVLSVCPYPLSDSLPVSLSDSLPVSLSDSLPVSLSDSLPVSLSDSLPVSLSDSLPVSLSDSLPVSLYV</sequence>
<dbReference type="GeneTree" id="ENSGT00940000153417"/>
<dbReference type="GO" id="GO:0030992">
    <property type="term" value="C:intraciliary transport particle B"/>
    <property type="evidence" value="ECO:0007669"/>
    <property type="project" value="TreeGrafter"/>
</dbReference>
<dbReference type="Pfam" id="PF23387">
    <property type="entry name" value="TPR_IFT80_172"/>
    <property type="match status" value="1"/>
</dbReference>
<dbReference type="GO" id="GO:0042073">
    <property type="term" value="P:intraciliary transport"/>
    <property type="evidence" value="ECO:0007669"/>
    <property type="project" value="TreeGrafter"/>
</dbReference>
<dbReference type="GO" id="GO:0005930">
    <property type="term" value="C:axoneme"/>
    <property type="evidence" value="ECO:0007669"/>
    <property type="project" value="TreeGrafter"/>
</dbReference>
<evidence type="ECO:0000313" key="11">
    <source>
        <dbReference type="Proteomes" id="UP000694569"/>
    </source>
</evidence>
<reference evidence="10" key="1">
    <citation type="submission" date="2025-08" db="UniProtKB">
        <authorList>
            <consortium name="Ensembl"/>
        </authorList>
    </citation>
    <scope>IDENTIFICATION</scope>
</reference>
<dbReference type="OrthoDB" id="2186662at2759"/>
<accession>A0A8C5PFA7</accession>
<evidence type="ECO:0000259" key="9">
    <source>
        <dbReference type="Pfam" id="PF23387"/>
    </source>
</evidence>
<dbReference type="PANTHER" id="PTHR15722">
    <property type="entry name" value="IFT140/172-RELATED"/>
    <property type="match status" value="1"/>
</dbReference>
<organism evidence="10 11">
    <name type="scientific">Leptobrachium leishanense</name>
    <name type="common">Leishan spiny toad</name>
    <dbReference type="NCBI Taxonomy" id="445787"/>
    <lineage>
        <taxon>Eukaryota</taxon>
        <taxon>Metazoa</taxon>
        <taxon>Chordata</taxon>
        <taxon>Craniata</taxon>
        <taxon>Vertebrata</taxon>
        <taxon>Euteleostomi</taxon>
        <taxon>Amphibia</taxon>
        <taxon>Batrachia</taxon>
        <taxon>Anura</taxon>
        <taxon>Pelobatoidea</taxon>
        <taxon>Megophryidae</taxon>
        <taxon>Leptobrachium</taxon>
    </lineage>
</organism>
<dbReference type="AlphaFoldDB" id="A0A8C5PFA7"/>
<protein>
    <recommendedName>
        <fullName evidence="9">IFT80/172/WDR35 TPR domain-containing protein</fullName>
    </recommendedName>
</protein>
<feature type="domain" description="IFT80/172/WDR35 TPR" evidence="9">
    <location>
        <begin position="108"/>
        <end position="236"/>
    </location>
</feature>
<name>A0A8C5PFA7_9ANUR</name>